<sequence>ASILVLGRDVSSFLRVISMATAASSSRVAAAAEQDDKKDPARPLAIPHPYAHPAASDVDEAAQTATGWRSTQYLRRRRRCLLCCCGCCVATAVIVGILVLALSLTVFKVKDPRLTMNGVSLAALRAGPGAGLADPVAANATLTADVSIENPNIASFRFSPSATEVYLAGRTVSVAYVPGGRVGAHGSARMNVTVDILADRLSQAVNATGLLLGQAYNLTTHTEMGGTVKVLGIYKKDLEIRMNCSITVEVGGFAGVLVSGAPAGVHTNGVACVAHVS</sequence>
<accession>A0A452ZLZ0</accession>
<evidence type="ECO:0000313" key="5">
    <source>
        <dbReference type="Proteomes" id="UP000015105"/>
    </source>
</evidence>
<dbReference type="GO" id="GO:0009269">
    <property type="term" value="P:response to desiccation"/>
    <property type="evidence" value="ECO:0007669"/>
    <property type="project" value="InterPro"/>
</dbReference>
<evidence type="ECO:0000313" key="4">
    <source>
        <dbReference type="EnsemblPlants" id="AET1Gv20828200.2"/>
    </source>
</evidence>
<dbReference type="AlphaFoldDB" id="A0A452ZLZ0"/>
<dbReference type="EnsemblPlants" id="AET1Gv20828200.2">
    <property type="protein sequence ID" value="AET1Gv20828200.2"/>
    <property type="gene ID" value="AET1Gv20828200"/>
</dbReference>
<reference evidence="4" key="3">
    <citation type="journal article" date="2017" name="Nature">
        <title>Genome sequence of the progenitor of the wheat D genome Aegilops tauschii.</title>
        <authorList>
            <person name="Luo M.C."/>
            <person name="Gu Y.Q."/>
            <person name="Puiu D."/>
            <person name="Wang H."/>
            <person name="Twardziok S.O."/>
            <person name="Deal K.R."/>
            <person name="Huo N."/>
            <person name="Zhu T."/>
            <person name="Wang L."/>
            <person name="Wang Y."/>
            <person name="McGuire P.E."/>
            <person name="Liu S."/>
            <person name="Long H."/>
            <person name="Ramasamy R.K."/>
            <person name="Rodriguez J.C."/>
            <person name="Van S.L."/>
            <person name="Yuan L."/>
            <person name="Wang Z."/>
            <person name="Xia Z."/>
            <person name="Xiao L."/>
            <person name="Anderson O.D."/>
            <person name="Ouyang S."/>
            <person name="Liang Y."/>
            <person name="Zimin A.V."/>
            <person name="Pertea G."/>
            <person name="Qi P."/>
            <person name="Bennetzen J.L."/>
            <person name="Dai X."/>
            <person name="Dawson M.W."/>
            <person name="Muller H.G."/>
            <person name="Kugler K."/>
            <person name="Rivarola-Duarte L."/>
            <person name="Spannagl M."/>
            <person name="Mayer K.F.X."/>
            <person name="Lu F.H."/>
            <person name="Bevan M.W."/>
            <person name="Leroy P."/>
            <person name="Li P."/>
            <person name="You F.M."/>
            <person name="Sun Q."/>
            <person name="Liu Z."/>
            <person name="Lyons E."/>
            <person name="Wicker T."/>
            <person name="Salzberg S.L."/>
            <person name="Devos K.M."/>
            <person name="Dvorak J."/>
        </authorList>
    </citation>
    <scope>NUCLEOTIDE SEQUENCE [LARGE SCALE GENOMIC DNA]</scope>
    <source>
        <strain evidence="4">cv. AL8/78</strain>
    </source>
</reference>
<dbReference type="SMART" id="SM00769">
    <property type="entry name" value="WHy"/>
    <property type="match status" value="1"/>
</dbReference>
<dbReference type="PANTHER" id="PTHR31852">
    <property type="entry name" value="LATE EMBRYOGENESIS ABUNDANT (LEA) HYDROXYPROLINE-RICH GLYCOPROTEIN FAMILY"/>
    <property type="match status" value="1"/>
</dbReference>
<reference evidence="5" key="2">
    <citation type="journal article" date="2017" name="Nat. Plants">
        <title>The Aegilops tauschii genome reveals multiple impacts of transposons.</title>
        <authorList>
            <person name="Zhao G."/>
            <person name="Zou C."/>
            <person name="Li K."/>
            <person name="Wang K."/>
            <person name="Li T."/>
            <person name="Gao L."/>
            <person name="Zhang X."/>
            <person name="Wang H."/>
            <person name="Yang Z."/>
            <person name="Liu X."/>
            <person name="Jiang W."/>
            <person name="Mao L."/>
            <person name="Kong X."/>
            <person name="Jiao Y."/>
            <person name="Jia J."/>
        </authorList>
    </citation>
    <scope>NUCLEOTIDE SEQUENCE [LARGE SCALE GENOMIC DNA]</scope>
    <source>
        <strain evidence="5">cv. AL8/78</strain>
    </source>
</reference>
<feature type="region of interest" description="Disordered" evidence="1">
    <location>
        <begin position="29"/>
        <end position="52"/>
    </location>
</feature>
<name>A0A452ZLZ0_AEGTS</name>
<feature type="domain" description="Water stress and hypersensitive response" evidence="3">
    <location>
        <begin position="119"/>
        <end position="239"/>
    </location>
</feature>
<dbReference type="SUPFAM" id="SSF117070">
    <property type="entry name" value="LEA14-like"/>
    <property type="match status" value="1"/>
</dbReference>
<dbReference type="InterPro" id="IPR013990">
    <property type="entry name" value="WHy-dom"/>
</dbReference>
<reference evidence="5" key="1">
    <citation type="journal article" date="2014" name="Science">
        <title>Ancient hybridizations among the ancestral genomes of bread wheat.</title>
        <authorList>
            <consortium name="International Wheat Genome Sequencing Consortium,"/>
            <person name="Marcussen T."/>
            <person name="Sandve S.R."/>
            <person name="Heier L."/>
            <person name="Spannagl M."/>
            <person name="Pfeifer M."/>
            <person name="Jakobsen K.S."/>
            <person name="Wulff B.B."/>
            <person name="Steuernagel B."/>
            <person name="Mayer K.F."/>
            <person name="Olsen O.A."/>
        </authorList>
    </citation>
    <scope>NUCLEOTIDE SEQUENCE [LARGE SCALE GENOMIC DNA]</scope>
    <source>
        <strain evidence="5">cv. AL8/78</strain>
    </source>
</reference>
<keyword evidence="5" id="KW-1185">Reference proteome</keyword>
<feature type="transmembrane region" description="Helical" evidence="2">
    <location>
        <begin position="80"/>
        <end position="107"/>
    </location>
</feature>
<dbReference type="InterPro" id="IPR004864">
    <property type="entry name" value="LEA_2"/>
</dbReference>
<reference evidence="4" key="5">
    <citation type="journal article" date="2021" name="G3 (Bethesda)">
        <title>Aegilops tauschii genome assembly Aet v5.0 features greater sequence contiguity and improved annotation.</title>
        <authorList>
            <person name="Wang L."/>
            <person name="Zhu T."/>
            <person name="Rodriguez J.C."/>
            <person name="Deal K.R."/>
            <person name="Dubcovsky J."/>
            <person name="McGuire P.E."/>
            <person name="Lux T."/>
            <person name="Spannagl M."/>
            <person name="Mayer K.F.X."/>
            <person name="Baldrich P."/>
            <person name="Meyers B.C."/>
            <person name="Huo N."/>
            <person name="Gu Y.Q."/>
            <person name="Zhou H."/>
            <person name="Devos K.M."/>
            <person name="Bennetzen J.L."/>
            <person name="Unver T."/>
            <person name="Budak H."/>
            <person name="Gulick P.J."/>
            <person name="Galiba G."/>
            <person name="Kalapos B."/>
            <person name="Nelson D.R."/>
            <person name="Li P."/>
            <person name="You F.M."/>
            <person name="Luo M.C."/>
            <person name="Dvorak J."/>
        </authorList>
    </citation>
    <scope>NUCLEOTIDE SEQUENCE [LARGE SCALE GENOMIC DNA]</scope>
    <source>
        <strain evidence="4">cv. AL8/78</strain>
    </source>
</reference>
<reference evidence="4" key="4">
    <citation type="submission" date="2019-03" db="UniProtKB">
        <authorList>
            <consortium name="EnsemblPlants"/>
        </authorList>
    </citation>
    <scope>IDENTIFICATION</scope>
</reference>
<evidence type="ECO:0000256" key="1">
    <source>
        <dbReference type="SAM" id="MobiDB-lite"/>
    </source>
</evidence>
<dbReference type="STRING" id="200361.A0A452ZLZ0"/>
<keyword evidence="2" id="KW-0472">Membrane</keyword>
<evidence type="ECO:0000256" key="2">
    <source>
        <dbReference type="SAM" id="Phobius"/>
    </source>
</evidence>
<organism evidence="4 5">
    <name type="scientific">Aegilops tauschii subsp. strangulata</name>
    <name type="common">Goatgrass</name>
    <dbReference type="NCBI Taxonomy" id="200361"/>
    <lineage>
        <taxon>Eukaryota</taxon>
        <taxon>Viridiplantae</taxon>
        <taxon>Streptophyta</taxon>
        <taxon>Embryophyta</taxon>
        <taxon>Tracheophyta</taxon>
        <taxon>Spermatophyta</taxon>
        <taxon>Magnoliopsida</taxon>
        <taxon>Liliopsida</taxon>
        <taxon>Poales</taxon>
        <taxon>Poaceae</taxon>
        <taxon>BOP clade</taxon>
        <taxon>Pooideae</taxon>
        <taxon>Triticodae</taxon>
        <taxon>Triticeae</taxon>
        <taxon>Triticinae</taxon>
        <taxon>Aegilops</taxon>
    </lineage>
</organism>
<dbReference type="Pfam" id="PF03168">
    <property type="entry name" value="LEA_2"/>
    <property type="match status" value="1"/>
</dbReference>
<keyword evidence="2" id="KW-1133">Transmembrane helix</keyword>
<protein>
    <recommendedName>
        <fullName evidence="3">Water stress and hypersensitive response domain-containing protein</fullName>
    </recommendedName>
</protein>
<evidence type="ECO:0000259" key="3">
    <source>
        <dbReference type="SMART" id="SM00769"/>
    </source>
</evidence>
<proteinExistence type="predicted"/>
<dbReference type="Gramene" id="AET1Gv20828200.2">
    <property type="protein sequence ID" value="AET1Gv20828200.2"/>
    <property type="gene ID" value="AET1Gv20828200"/>
</dbReference>
<dbReference type="InterPro" id="IPR055301">
    <property type="entry name" value="Lea14-like_2"/>
</dbReference>
<keyword evidence="2" id="KW-0812">Transmembrane</keyword>
<dbReference type="Proteomes" id="UP000015105">
    <property type="component" value="Chromosome 1D"/>
</dbReference>
<dbReference type="Gene3D" id="2.60.40.1820">
    <property type="match status" value="1"/>
</dbReference>